<comment type="catalytic activity">
    <reaction evidence="6">
        <text>ATP + H2O = ADP + phosphate + H(+)</text>
        <dbReference type="Rhea" id="RHEA:13065"/>
        <dbReference type="ChEBI" id="CHEBI:15377"/>
        <dbReference type="ChEBI" id="CHEBI:15378"/>
        <dbReference type="ChEBI" id="CHEBI:30616"/>
        <dbReference type="ChEBI" id="CHEBI:43474"/>
        <dbReference type="ChEBI" id="CHEBI:456216"/>
    </reaction>
</comment>
<evidence type="ECO:0000256" key="6">
    <source>
        <dbReference type="ARBA" id="ARBA00049360"/>
    </source>
</evidence>
<dbReference type="CDD" id="cd19510">
    <property type="entry name" value="RecA-like_BCS1"/>
    <property type="match status" value="1"/>
</dbReference>
<dbReference type="EMBL" id="MTKT01004864">
    <property type="protein sequence ID" value="OWM69498.1"/>
    <property type="molecule type" value="Genomic_DNA"/>
</dbReference>
<accession>A0A218WAM4</accession>
<dbReference type="GO" id="GO:0005524">
    <property type="term" value="F:ATP binding"/>
    <property type="evidence" value="ECO:0007669"/>
    <property type="project" value="UniProtKB-KW"/>
</dbReference>
<dbReference type="Pfam" id="PF00004">
    <property type="entry name" value="AAA"/>
    <property type="match status" value="1"/>
</dbReference>
<evidence type="ECO:0000313" key="9">
    <source>
        <dbReference type="EMBL" id="OWM69498.1"/>
    </source>
</evidence>
<dbReference type="Proteomes" id="UP000197138">
    <property type="component" value="Unassembled WGS sequence"/>
</dbReference>
<evidence type="ECO:0000256" key="7">
    <source>
        <dbReference type="RuleBase" id="RU003651"/>
    </source>
</evidence>
<dbReference type="AlphaFoldDB" id="A0A218WAM4"/>
<evidence type="ECO:0000259" key="8">
    <source>
        <dbReference type="SMART" id="SM00382"/>
    </source>
</evidence>
<dbReference type="Gene3D" id="6.10.280.40">
    <property type="match status" value="1"/>
</dbReference>
<reference evidence="10" key="1">
    <citation type="journal article" date="2017" name="Plant J.">
        <title>The pomegranate (Punica granatum L.) genome and the genomics of punicalagin biosynthesis.</title>
        <authorList>
            <person name="Qin G."/>
            <person name="Xu C."/>
            <person name="Ming R."/>
            <person name="Tang H."/>
            <person name="Guyot R."/>
            <person name="Kramer E.M."/>
            <person name="Hu Y."/>
            <person name="Yi X."/>
            <person name="Qi Y."/>
            <person name="Xu X."/>
            <person name="Gao Z."/>
            <person name="Pan H."/>
            <person name="Jian J."/>
            <person name="Tian Y."/>
            <person name="Yue Z."/>
            <person name="Xu Y."/>
        </authorList>
    </citation>
    <scope>NUCLEOTIDE SEQUENCE [LARGE SCALE GENOMIC DNA]</scope>
    <source>
        <strain evidence="10">cv. Dabenzi</strain>
    </source>
</reference>
<dbReference type="InterPro" id="IPR025753">
    <property type="entry name" value="AAA_N_dom"/>
</dbReference>
<evidence type="ECO:0000256" key="2">
    <source>
        <dbReference type="ARBA" id="ARBA00007448"/>
    </source>
</evidence>
<dbReference type="GO" id="GO:0006950">
    <property type="term" value="P:response to stress"/>
    <property type="evidence" value="ECO:0007669"/>
    <property type="project" value="UniProtKB-ARBA"/>
</dbReference>
<gene>
    <name evidence="9" type="ORF">CDL15_Pgr013959</name>
</gene>
<comment type="caution">
    <text evidence="9">The sequence shown here is derived from an EMBL/GenBank/DDBJ whole genome shotgun (WGS) entry which is preliminary data.</text>
</comment>
<comment type="similarity">
    <text evidence="2">Belongs to the AAA ATPase family. BCS1 subfamily.</text>
</comment>
<protein>
    <recommendedName>
        <fullName evidence="8">AAA+ ATPase domain-containing protein</fullName>
    </recommendedName>
</protein>
<feature type="domain" description="AAA+ ATPase" evidence="8">
    <location>
        <begin position="251"/>
        <end position="387"/>
    </location>
</feature>
<keyword evidence="5" id="KW-0460">Magnesium</keyword>
<dbReference type="GO" id="GO:0016887">
    <property type="term" value="F:ATP hydrolysis activity"/>
    <property type="evidence" value="ECO:0007669"/>
    <property type="project" value="InterPro"/>
</dbReference>
<dbReference type="SUPFAM" id="SSF52540">
    <property type="entry name" value="P-loop containing nucleoside triphosphate hydrolases"/>
    <property type="match status" value="1"/>
</dbReference>
<proteinExistence type="inferred from homology"/>
<evidence type="ECO:0000256" key="1">
    <source>
        <dbReference type="ARBA" id="ARBA00001946"/>
    </source>
</evidence>
<dbReference type="Gene3D" id="3.40.50.300">
    <property type="entry name" value="P-loop containing nucleotide triphosphate hydrolases"/>
    <property type="match status" value="1"/>
</dbReference>
<evidence type="ECO:0000256" key="3">
    <source>
        <dbReference type="ARBA" id="ARBA00022801"/>
    </source>
</evidence>
<dbReference type="InterPro" id="IPR050747">
    <property type="entry name" value="Mitochondrial_chaperone_BCS1"/>
</dbReference>
<keyword evidence="3" id="KW-0378">Hydrolase</keyword>
<evidence type="ECO:0000313" key="10">
    <source>
        <dbReference type="Proteomes" id="UP000197138"/>
    </source>
</evidence>
<dbReference type="Pfam" id="PF14363">
    <property type="entry name" value="AAA_assoc"/>
    <property type="match status" value="1"/>
</dbReference>
<sequence length="455" mass="51020">MSMVQSPGNAKAVLSTMAALAASSMLIRSLVNEFLPTEVLEYFSSTVQNISRCLSSQITIVIEEFRGFSQNEVFEAATLYLGRVAASSFHRVKVGKDDKEKAFAVAVDVNEEVIDVFEKVMLRWGLVSMEVQSSSMGHFRGGPGLGNLNAALRSEVRSYELTFHKKHKDMVFNSYLPFVMKKSRSIQEEIKAVKLYTTDYNGWNTHNAIVLDHPMTFRTLTIDPELKKMILEDLDIFINGEEYYRSIGKAWKRGYLLYGPPGTGKSSLIAAIANHLNFDIYDLDLSAVQTNIDLKQLMLSMSKRSILTIEDIDCSTSIHNRDTETESSDPNRNKVMLSGLLNSMDGLLSCCGEARIIVLTTNHKERLDPALLRPGRMDMHICLSYCSIPTFKELTFNYLGLRNHHLFHDIEEVIGEAKVTPAEVAGELMKSRNVEASLQGLVTFLHNKIAQRDAA</sequence>
<dbReference type="InterPro" id="IPR027417">
    <property type="entry name" value="P-loop_NTPase"/>
</dbReference>
<comment type="cofactor">
    <cofactor evidence="1">
        <name>Mg(2+)</name>
        <dbReference type="ChEBI" id="CHEBI:18420"/>
    </cofactor>
</comment>
<dbReference type="InterPro" id="IPR058017">
    <property type="entry name" value="At3g28540-like_C"/>
</dbReference>
<dbReference type="InterPro" id="IPR003593">
    <property type="entry name" value="AAA+_ATPase"/>
</dbReference>
<evidence type="ECO:0000256" key="4">
    <source>
        <dbReference type="ARBA" id="ARBA00022840"/>
    </source>
</evidence>
<name>A0A218WAM4_PUNGR</name>
<dbReference type="PANTHER" id="PTHR23070">
    <property type="entry name" value="BCS1 AAA-TYPE ATPASE"/>
    <property type="match status" value="1"/>
</dbReference>
<keyword evidence="4 7" id="KW-0067">ATP-binding</keyword>
<evidence type="ECO:0000256" key="5">
    <source>
        <dbReference type="ARBA" id="ARBA00022842"/>
    </source>
</evidence>
<dbReference type="Pfam" id="PF25568">
    <property type="entry name" value="AAA_lid_At3g28540"/>
    <property type="match status" value="1"/>
</dbReference>
<organism evidence="9 10">
    <name type="scientific">Punica granatum</name>
    <name type="common">Pomegranate</name>
    <dbReference type="NCBI Taxonomy" id="22663"/>
    <lineage>
        <taxon>Eukaryota</taxon>
        <taxon>Viridiplantae</taxon>
        <taxon>Streptophyta</taxon>
        <taxon>Embryophyta</taxon>
        <taxon>Tracheophyta</taxon>
        <taxon>Spermatophyta</taxon>
        <taxon>Magnoliopsida</taxon>
        <taxon>eudicotyledons</taxon>
        <taxon>Gunneridae</taxon>
        <taxon>Pentapetalae</taxon>
        <taxon>rosids</taxon>
        <taxon>malvids</taxon>
        <taxon>Myrtales</taxon>
        <taxon>Lythraceae</taxon>
        <taxon>Punica</taxon>
    </lineage>
</organism>
<keyword evidence="7" id="KW-0547">Nucleotide-binding</keyword>
<dbReference type="InterPro" id="IPR003960">
    <property type="entry name" value="ATPase_AAA_CS"/>
</dbReference>
<dbReference type="SMART" id="SM00382">
    <property type="entry name" value="AAA"/>
    <property type="match status" value="1"/>
</dbReference>
<dbReference type="PROSITE" id="PS00674">
    <property type="entry name" value="AAA"/>
    <property type="match status" value="1"/>
</dbReference>
<dbReference type="InterPro" id="IPR003959">
    <property type="entry name" value="ATPase_AAA_core"/>
</dbReference>